<dbReference type="SUPFAM" id="SSF46626">
    <property type="entry name" value="Cytochrome c"/>
    <property type="match status" value="1"/>
</dbReference>
<dbReference type="AlphaFoldDB" id="A0A6J7ZF56"/>
<keyword evidence="2 4" id="KW-0479">Metal-binding</keyword>
<sequence>MNREIKIIVNSLLVFMFTLLLVTCGLRPHSVVPSPTAQAVNTSSPQSVERSQTAQATRTFNSNGERIYVTSTSDRGTNITYTNEQSSGSMGGGSQGGMMGGGSSGGMMGNSNMTCASCHGLNGRGGTSTMMGIQTMNAPDIRWSALKNEFDAEKFRLAITKGQDPDGKKQLNNYMPRWNIGNEDLADLITYLKTLP</sequence>
<dbReference type="EMBL" id="CZCZ02000005">
    <property type="protein sequence ID" value="CAC5340034.1"/>
    <property type="molecule type" value="Genomic_DNA"/>
</dbReference>
<evidence type="ECO:0000256" key="5">
    <source>
        <dbReference type="SAM" id="MobiDB-lite"/>
    </source>
</evidence>
<gene>
    <name evidence="7" type="ORF">PLAN_100084</name>
</gene>
<dbReference type="Pfam" id="PF00034">
    <property type="entry name" value="Cytochrom_C"/>
    <property type="match status" value="1"/>
</dbReference>
<dbReference type="GO" id="GO:0020037">
    <property type="term" value="F:heme binding"/>
    <property type="evidence" value="ECO:0007669"/>
    <property type="project" value="InterPro"/>
</dbReference>
<feature type="domain" description="Cytochrome c" evidence="6">
    <location>
        <begin position="100"/>
        <end position="196"/>
    </location>
</feature>
<keyword evidence="3 4" id="KW-0408">Iron</keyword>
<evidence type="ECO:0000259" key="6">
    <source>
        <dbReference type="PROSITE" id="PS51007"/>
    </source>
</evidence>
<dbReference type="GO" id="GO:0046872">
    <property type="term" value="F:metal ion binding"/>
    <property type="evidence" value="ECO:0007669"/>
    <property type="project" value="UniProtKB-KW"/>
</dbReference>
<dbReference type="InterPro" id="IPR036909">
    <property type="entry name" value="Cyt_c-like_dom_sf"/>
</dbReference>
<dbReference type="Proteomes" id="UP000196521">
    <property type="component" value="Unassembled WGS sequence"/>
</dbReference>
<keyword evidence="8" id="KW-1185">Reference proteome</keyword>
<evidence type="ECO:0000256" key="3">
    <source>
        <dbReference type="ARBA" id="ARBA00023004"/>
    </source>
</evidence>
<evidence type="ECO:0000313" key="8">
    <source>
        <dbReference type="Proteomes" id="UP000196521"/>
    </source>
</evidence>
<accession>A0A6J7ZF56</accession>
<keyword evidence="1 4" id="KW-0349">Heme</keyword>
<dbReference type="PROSITE" id="PS51007">
    <property type="entry name" value="CYTC"/>
    <property type="match status" value="1"/>
</dbReference>
<name>A0A6J7ZF56_PLARU</name>
<organism evidence="7 8">
    <name type="scientific">Planktothrix rubescens CCAP 1459/22</name>
    <dbReference type="NCBI Taxonomy" id="329571"/>
    <lineage>
        <taxon>Bacteria</taxon>
        <taxon>Bacillati</taxon>
        <taxon>Cyanobacteriota</taxon>
        <taxon>Cyanophyceae</taxon>
        <taxon>Oscillatoriophycideae</taxon>
        <taxon>Oscillatoriales</taxon>
        <taxon>Microcoleaceae</taxon>
        <taxon>Planktothrix</taxon>
    </lineage>
</organism>
<feature type="region of interest" description="Disordered" evidence="5">
    <location>
        <begin position="36"/>
        <end position="103"/>
    </location>
</feature>
<dbReference type="Gene3D" id="1.10.760.10">
    <property type="entry name" value="Cytochrome c-like domain"/>
    <property type="match status" value="1"/>
</dbReference>
<evidence type="ECO:0000256" key="1">
    <source>
        <dbReference type="ARBA" id="ARBA00022617"/>
    </source>
</evidence>
<dbReference type="GO" id="GO:0009055">
    <property type="term" value="F:electron transfer activity"/>
    <property type="evidence" value="ECO:0007669"/>
    <property type="project" value="InterPro"/>
</dbReference>
<feature type="compositionally biased region" description="Polar residues" evidence="5">
    <location>
        <begin position="36"/>
        <end position="84"/>
    </location>
</feature>
<evidence type="ECO:0000313" key="7">
    <source>
        <dbReference type="EMBL" id="CAC5340034.1"/>
    </source>
</evidence>
<dbReference type="InterPro" id="IPR009056">
    <property type="entry name" value="Cyt_c-like_dom"/>
</dbReference>
<feature type="compositionally biased region" description="Gly residues" evidence="5">
    <location>
        <begin position="89"/>
        <end position="103"/>
    </location>
</feature>
<proteinExistence type="predicted"/>
<evidence type="ECO:0000256" key="2">
    <source>
        <dbReference type="ARBA" id="ARBA00022723"/>
    </source>
</evidence>
<reference evidence="7" key="1">
    <citation type="submission" date="2020-05" db="EMBL/GenBank/DDBJ databases">
        <authorList>
            <consortium name="Genoscope - CEA"/>
            <person name="William W."/>
        </authorList>
    </citation>
    <scope>NUCLEOTIDE SEQUENCE [LARGE SCALE GENOMIC DNA]</scope>
    <source>
        <strain evidence="7">PCC 7821</strain>
    </source>
</reference>
<evidence type="ECO:0000256" key="4">
    <source>
        <dbReference type="PROSITE-ProRule" id="PRU00433"/>
    </source>
</evidence>
<comment type="caution">
    <text evidence="7">The sequence shown here is derived from an EMBL/GenBank/DDBJ whole genome shotgun (WGS) entry which is preliminary data.</text>
</comment>
<protein>
    <recommendedName>
        <fullName evidence="6">Cytochrome c domain-containing protein</fullName>
    </recommendedName>
</protein>